<dbReference type="AlphaFoldDB" id="A0AA95H916"/>
<dbReference type="Proteomes" id="UP001300672">
    <property type="component" value="Chromosome"/>
</dbReference>
<protein>
    <recommendedName>
        <fullName evidence="2">Methyltransferase type 11 domain-containing protein</fullName>
    </recommendedName>
</protein>
<name>A0AA95H916_9GAMM</name>
<proteinExistence type="predicted"/>
<sequence length="221" mass="25313">MKTTKAKKQTKSPVVINDSLLISVETKLSAPYRLNVGCGRNIREGWLNLDFAALPGVDIVCDLEKVKQNPIALPDACVDYFHLSHVLEHIKNTLGLMEELWRLATPDAVVEINVPFGSSDDAWEDPTHVRPYFLDSFGYFSQTYYWRADYGYRGDWQPQKIVLRVNPERCAGLNHAGIMAKISSERNVVYEMTCFMRAIKPIRQPLRELQSYPEIEIIMGY</sequence>
<dbReference type="Pfam" id="PF13489">
    <property type="entry name" value="Methyltransf_23"/>
    <property type="match status" value="1"/>
</dbReference>
<reference evidence="1" key="2">
    <citation type="submission" date="2023-04" db="EMBL/GenBank/DDBJ databases">
        <authorList>
            <person name="Beletskiy A.V."/>
            <person name="Mardanov A.V."/>
            <person name="Ravin N.V."/>
        </authorList>
    </citation>
    <scope>NUCLEOTIDE SEQUENCE</scope>
    <source>
        <strain evidence="1">GKL-01</strain>
    </source>
</reference>
<dbReference type="EMBL" id="CP124755">
    <property type="protein sequence ID" value="WGZ90341.1"/>
    <property type="molecule type" value="Genomic_DNA"/>
</dbReference>
<dbReference type="KEGG" id="tdu:QJT80_12735"/>
<organism evidence="1">
    <name type="scientific">Candidatus Thiocaldithrix dubininis</name>
    <dbReference type="NCBI Taxonomy" id="3080823"/>
    <lineage>
        <taxon>Bacteria</taxon>
        <taxon>Pseudomonadati</taxon>
        <taxon>Pseudomonadota</taxon>
        <taxon>Gammaproteobacteria</taxon>
        <taxon>Thiotrichales</taxon>
        <taxon>Thiotrichaceae</taxon>
        <taxon>Candidatus Thiocaldithrix</taxon>
    </lineage>
</organism>
<dbReference type="InterPro" id="IPR029063">
    <property type="entry name" value="SAM-dependent_MTases_sf"/>
</dbReference>
<dbReference type="SUPFAM" id="SSF53335">
    <property type="entry name" value="S-adenosyl-L-methionine-dependent methyltransferases"/>
    <property type="match status" value="1"/>
</dbReference>
<accession>A0AA95H916</accession>
<dbReference type="Gene3D" id="3.40.50.150">
    <property type="entry name" value="Vaccinia Virus protein VP39"/>
    <property type="match status" value="1"/>
</dbReference>
<evidence type="ECO:0008006" key="2">
    <source>
        <dbReference type="Google" id="ProtNLM"/>
    </source>
</evidence>
<reference evidence="1" key="1">
    <citation type="journal article" date="2023" name="Int. J. Mol. Sci.">
        <title>Metagenomics Revealed a New Genus 'Candidatus Thiocaldithrix dubininis' gen. nov., sp. nov. and a New Species 'Candidatus Thiothrix putei' sp. nov. in the Family Thiotrichaceae, Some Members of Which Have Traits of Both Na+- and H+-Motive Energetics.</title>
        <authorList>
            <person name="Ravin N.V."/>
            <person name="Muntyan M.S."/>
            <person name="Smolyakov D.D."/>
            <person name="Rudenko T.S."/>
            <person name="Beletsky A.V."/>
            <person name="Mardanov A.V."/>
            <person name="Grabovich M.Y."/>
        </authorList>
    </citation>
    <scope>NUCLEOTIDE SEQUENCE</scope>
    <source>
        <strain evidence="1">GKL-01</strain>
    </source>
</reference>
<evidence type="ECO:0000313" key="1">
    <source>
        <dbReference type="EMBL" id="WGZ90341.1"/>
    </source>
</evidence>
<gene>
    <name evidence="1" type="ORF">QJT80_12735</name>
</gene>